<dbReference type="NCBIfam" id="TIGR01430">
    <property type="entry name" value="aden_deam"/>
    <property type="match status" value="1"/>
</dbReference>
<feature type="binding site" evidence="5">
    <location>
        <position position="23"/>
    </location>
    <ligand>
        <name>Zn(2+)</name>
        <dbReference type="ChEBI" id="CHEBI:29105"/>
        <note>catalytic</note>
    </ligand>
</feature>
<feature type="binding site" evidence="5">
    <location>
        <position position="281"/>
    </location>
    <ligand>
        <name>Zn(2+)</name>
        <dbReference type="ChEBI" id="CHEBI:29105"/>
        <note>catalytic</note>
    </ligand>
</feature>
<dbReference type="InterPro" id="IPR032466">
    <property type="entry name" value="Metal_Hydrolase"/>
</dbReference>
<comment type="catalytic activity">
    <reaction evidence="5">
        <text>adenine + H2O + H(+) = hypoxanthine + NH4(+)</text>
        <dbReference type="Rhea" id="RHEA:23688"/>
        <dbReference type="ChEBI" id="CHEBI:15377"/>
        <dbReference type="ChEBI" id="CHEBI:15378"/>
        <dbReference type="ChEBI" id="CHEBI:16708"/>
        <dbReference type="ChEBI" id="CHEBI:17368"/>
        <dbReference type="ChEBI" id="CHEBI:28938"/>
        <dbReference type="EC" id="3.5.4.2"/>
    </reaction>
</comment>
<dbReference type="GO" id="GO:0000034">
    <property type="term" value="F:adenine deaminase activity"/>
    <property type="evidence" value="ECO:0007669"/>
    <property type="project" value="UniProtKB-UniRule"/>
</dbReference>
<dbReference type="RefSeq" id="WP_154420586.1">
    <property type="nucleotide sequence ID" value="NZ_VUNS01000035.1"/>
</dbReference>
<evidence type="ECO:0000259" key="6">
    <source>
        <dbReference type="Pfam" id="PF00962"/>
    </source>
</evidence>
<dbReference type="SUPFAM" id="SSF51556">
    <property type="entry name" value="Metallo-dependent hydrolases"/>
    <property type="match status" value="1"/>
</dbReference>
<dbReference type="EMBL" id="VUNS01000035">
    <property type="protein sequence ID" value="MST99388.1"/>
    <property type="molecule type" value="Genomic_DNA"/>
</dbReference>
<feature type="binding site" evidence="5">
    <location>
        <position position="282"/>
    </location>
    <ligand>
        <name>substrate</name>
    </ligand>
</feature>
<dbReference type="AlphaFoldDB" id="A0A844GAH4"/>
<sequence>MTLLSIKSTQHYDFVKLPKTDLHVHLEGTLEPEMLFKFAARNHISLPWKNPKCLYEACKFRDLSGFLAVYYKGCEVLVTEQDFYDLTHAYLQRASADGVVHTEFFFNPQIFRKEKLPLHAIMRAVFSAVHDMQERISCLYMGTVMRTRPVEEALQALDELTPWYHQIAAFGMGGAENGNPPSRFRPYFDACRERGFRICVHAGEEGPAAYVHEAVELNVDRIDHGNAAIHDPDLMQTLVEKRIPLTMCPISNLRLNVVKNLSEHPLKQMLSRGLCVTINSDDPAYFLGYASDNWAAVHQALNLTTNEIFQLAINGIDASFLPKEQKEKWRNQIKTALYS</sequence>
<dbReference type="PANTHER" id="PTHR43114:SF6">
    <property type="entry name" value="ADENINE DEAMINASE"/>
    <property type="match status" value="1"/>
</dbReference>
<evidence type="ECO:0000256" key="3">
    <source>
        <dbReference type="ARBA" id="ARBA00022833"/>
    </source>
</evidence>
<dbReference type="Proteomes" id="UP000435649">
    <property type="component" value="Unassembled WGS sequence"/>
</dbReference>
<dbReference type="InterPro" id="IPR006330">
    <property type="entry name" value="Ado/ade_deaminase"/>
</dbReference>
<evidence type="ECO:0000313" key="8">
    <source>
        <dbReference type="Proteomes" id="UP000435649"/>
    </source>
</evidence>
<evidence type="ECO:0000313" key="7">
    <source>
        <dbReference type="EMBL" id="MST99388.1"/>
    </source>
</evidence>
<dbReference type="HAMAP" id="MF_01962">
    <property type="entry name" value="Adenine_deaminase"/>
    <property type="match status" value="1"/>
</dbReference>
<evidence type="ECO:0000256" key="2">
    <source>
        <dbReference type="ARBA" id="ARBA00022801"/>
    </source>
</evidence>
<dbReference type="InterPro" id="IPR001365">
    <property type="entry name" value="A_deaminase_dom"/>
</dbReference>
<comment type="cofactor">
    <cofactor evidence="5">
        <name>Zn(2+)</name>
        <dbReference type="ChEBI" id="CHEBI:29105"/>
    </cofactor>
    <text evidence="5">Binds 1 zinc ion per subunit.</text>
</comment>
<comment type="caution">
    <text evidence="7">The sequence shown here is derived from an EMBL/GenBank/DDBJ whole genome shotgun (WGS) entry which is preliminary data.</text>
</comment>
<dbReference type="GO" id="GO:0006146">
    <property type="term" value="P:adenine catabolic process"/>
    <property type="evidence" value="ECO:0007669"/>
    <property type="project" value="UniProtKB-UniRule"/>
</dbReference>
<dbReference type="InterPro" id="IPR028892">
    <property type="entry name" value="ADE"/>
</dbReference>
<keyword evidence="1 5" id="KW-0479">Metal-binding</keyword>
<keyword evidence="3 5" id="KW-0862">Zinc</keyword>
<gene>
    <name evidence="7" type="primary">add</name>
    <name evidence="7" type="ORF">FYJ85_20385</name>
</gene>
<evidence type="ECO:0000256" key="4">
    <source>
        <dbReference type="ARBA" id="ARBA00023080"/>
    </source>
</evidence>
<feature type="site" description="Important for catalytic activity" evidence="5">
    <location>
        <position position="224"/>
    </location>
</feature>
<dbReference type="GO" id="GO:0008270">
    <property type="term" value="F:zinc ion binding"/>
    <property type="evidence" value="ECO:0007669"/>
    <property type="project" value="UniProtKB-UniRule"/>
</dbReference>
<feature type="active site" description="Proton donor" evidence="5">
    <location>
        <position position="204"/>
    </location>
</feature>
<organism evidence="7 8">
    <name type="scientific">Victivallis lenta</name>
    <dbReference type="NCBI Taxonomy" id="2606640"/>
    <lineage>
        <taxon>Bacteria</taxon>
        <taxon>Pseudomonadati</taxon>
        <taxon>Lentisphaerota</taxon>
        <taxon>Lentisphaeria</taxon>
        <taxon>Victivallales</taxon>
        <taxon>Victivallaceae</taxon>
        <taxon>Victivallis</taxon>
    </lineage>
</organism>
<comment type="similarity">
    <text evidence="5">Belongs to the metallo-dependent hydrolases superfamily. Adenosine and AMP deaminases family. Adenine deaminase type 2 subfamily.</text>
</comment>
<protein>
    <recommendedName>
        <fullName evidence="5">Adenine deaminase</fullName>
        <shortName evidence="5">ADE</shortName>
        <ecNumber evidence="5">3.5.4.2</ecNumber>
    </recommendedName>
    <alternativeName>
        <fullName evidence="5">Adenine aminohydrolase</fullName>
        <shortName evidence="5">AAH</shortName>
    </alternativeName>
</protein>
<name>A0A844GAH4_9BACT</name>
<reference evidence="7 8" key="1">
    <citation type="submission" date="2019-08" db="EMBL/GenBank/DDBJ databases">
        <title>In-depth cultivation of the pig gut microbiome towards novel bacterial diversity and tailored functional studies.</title>
        <authorList>
            <person name="Wylensek D."/>
            <person name="Hitch T.C.A."/>
            <person name="Clavel T."/>
        </authorList>
    </citation>
    <scope>NUCLEOTIDE SEQUENCE [LARGE SCALE GENOMIC DNA]</scope>
    <source>
        <strain evidence="7 8">BBE-744-WT-12</strain>
    </source>
</reference>
<feature type="domain" description="Adenosine deaminase" evidence="6">
    <location>
        <begin position="18"/>
        <end position="335"/>
    </location>
</feature>
<keyword evidence="8" id="KW-1185">Reference proteome</keyword>
<evidence type="ECO:0000256" key="1">
    <source>
        <dbReference type="ARBA" id="ARBA00022723"/>
    </source>
</evidence>
<dbReference type="GO" id="GO:0005829">
    <property type="term" value="C:cytosol"/>
    <property type="evidence" value="ECO:0007669"/>
    <property type="project" value="TreeGrafter"/>
</dbReference>
<dbReference type="Gene3D" id="3.20.20.140">
    <property type="entry name" value="Metal-dependent hydrolases"/>
    <property type="match status" value="1"/>
</dbReference>
<proteinExistence type="inferred from homology"/>
<evidence type="ECO:0000256" key="5">
    <source>
        <dbReference type="HAMAP-Rule" id="MF_01962"/>
    </source>
</evidence>
<feature type="binding site" evidence="5">
    <location>
        <position position="201"/>
    </location>
    <ligand>
        <name>Zn(2+)</name>
        <dbReference type="ChEBI" id="CHEBI:29105"/>
        <note>catalytic</note>
    </ligand>
</feature>
<comment type="function">
    <text evidence="5">Catalyzes the hydrolytic deamination of adenine to hypoxanthine. Plays an important role in the purine salvage pathway and in nitrogen catabolism.</text>
</comment>
<dbReference type="EC" id="3.5.4.2" evidence="5"/>
<dbReference type="Pfam" id="PF00962">
    <property type="entry name" value="A_deaminase"/>
    <property type="match status" value="1"/>
</dbReference>
<dbReference type="PANTHER" id="PTHR43114">
    <property type="entry name" value="ADENINE DEAMINASE"/>
    <property type="match status" value="1"/>
</dbReference>
<feature type="binding site" evidence="5">
    <location>
        <position position="25"/>
    </location>
    <ligand>
        <name>Zn(2+)</name>
        <dbReference type="ChEBI" id="CHEBI:29105"/>
        <note>catalytic</note>
    </ligand>
</feature>
<dbReference type="GO" id="GO:0009117">
    <property type="term" value="P:nucleotide metabolic process"/>
    <property type="evidence" value="ECO:0007669"/>
    <property type="project" value="UniProtKB-KW"/>
</dbReference>
<keyword evidence="2 5" id="KW-0378">Hydrolase</keyword>
<keyword evidence="4 5" id="KW-0546">Nucleotide metabolism</keyword>
<accession>A0A844GAH4</accession>
<dbReference type="GO" id="GO:0043103">
    <property type="term" value="P:hypoxanthine salvage"/>
    <property type="evidence" value="ECO:0007669"/>
    <property type="project" value="UniProtKB-UniRule"/>
</dbReference>